<dbReference type="RefSeq" id="WP_167298686.1">
    <property type="nucleotide sequence ID" value="NZ_JAASQV010000001.1"/>
</dbReference>
<evidence type="ECO:0000313" key="3">
    <source>
        <dbReference type="Proteomes" id="UP000564677"/>
    </source>
</evidence>
<dbReference type="EMBL" id="JAASQV010000001">
    <property type="protein sequence ID" value="NIJ64305.1"/>
    <property type="molecule type" value="Genomic_DNA"/>
</dbReference>
<sequence length="245" mass="28037">MGQIAYHATSGIMAEAFSITDAEWNGMRAAPRGTWLMPRTDWPAVPKTSIRGLHFFAHHPGYSGILPKPESYAHTRLKIDIVKAARNLGYRAELEVAGCDSEGAEWIADVLVTLGDGKRMAFEVQLSSQHLRDFRARTERYQRSDVRCCWVISNKPVDTRLSKAIRYENADFYRAHGEIQSDVEELIILGVGLEGKDSYPDERPQLRFSRGKQIRRMEMEEAVDGVLRGLPRWERPNWHWNTPAR</sequence>
<name>A0A7X5ZUQ8_9SPHN</name>
<accession>A0A7X5ZUQ8</accession>
<gene>
    <name evidence="2" type="ORF">FHR20_001236</name>
</gene>
<feature type="domain" description="Competence protein CoiA nuclease-like" evidence="1">
    <location>
        <begin position="70"/>
        <end position="176"/>
    </location>
</feature>
<dbReference type="InterPro" id="IPR010330">
    <property type="entry name" value="CoiA_nuc"/>
</dbReference>
<dbReference type="Pfam" id="PF06054">
    <property type="entry name" value="CoiA_nuc"/>
    <property type="match status" value="1"/>
</dbReference>
<proteinExistence type="predicted"/>
<evidence type="ECO:0000259" key="1">
    <source>
        <dbReference type="Pfam" id="PF06054"/>
    </source>
</evidence>
<reference evidence="2 3" key="1">
    <citation type="submission" date="2020-03" db="EMBL/GenBank/DDBJ databases">
        <title>Genomic Encyclopedia of Type Strains, Phase IV (KMG-IV): sequencing the most valuable type-strain genomes for metagenomic binning, comparative biology and taxonomic classification.</title>
        <authorList>
            <person name="Goeker M."/>
        </authorList>
    </citation>
    <scope>NUCLEOTIDE SEQUENCE [LARGE SCALE GENOMIC DNA]</scope>
    <source>
        <strain evidence="2 3">DSM 4733</strain>
    </source>
</reference>
<keyword evidence="3" id="KW-1185">Reference proteome</keyword>
<comment type="caution">
    <text evidence="2">The sequence shown here is derived from an EMBL/GenBank/DDBJ whole genome shotgun (WGS) entry which is preliminary data.</text>
</comment>
<dbReference type="Proteomes" id="UP000564677">
    <property type="component" value="Unassembled WGS sequence"/>
</dbReference>
<evidence type="ECO:0000313" key="2">
    <source>
        <dbReference type="EMBL" id="NIJ64305.1"/>
    </source>
</evidence>
<dbReference type="AlphaFoldDB" id="A0A7X5ZUQ8"/>
<protein>
    <recommendedName>
        <fullName evidence="1">Competence protein CoiA nuclease-like domain-containing protein</fullName>
    </recommendedName>
</protein>
<organism evidence="2 3">
    <name type="scientific">Sphingomonas leidyi</name>
    <dbReference type="NCBI Taxonomy" id="68569"/>
    <lineage>
        <taxon>Bacteria</taxon>
        <taxon>Pseudomonadati</taxon>
        <taxon>Pseudomonadota</taxon>
        <taxon>Alphaproteobacteria</taxon>
        <taxon>Sphingomonadales</taxon>
        <taxon>Sphingomonadaceae</taxon>
        <taxon>Sphingomonas</taxon>
    </lineage>
</organism>